<keyword evidence="1 4" id="KW-0238">DNA-binding</keyword>
<dbReference type="PANTHER" id="PTHR30204">
    <property type="entry name" value="REDOX-CYCLING DRUG-SENSING TRANSCRIPTIONAL ACTIVATOR SOXR"/>
    <property type="match status" value="1"/>
</dbReference>
<evidence type="ECO:0000313" key="4">
    <source>
        <dbReference type="EMBL" id="MRX83233.1"/>
    </source>
</evidence>
<reference evidence="4" key="2">
    <citation type="submission" date="2019-08" db="EMBL/GenBank/DDBJ databases">
        <authorList>
            <person name="Ge Y."/>
        </authorList>
    </citation>
    <scope>NUCLEOTIDE SEQUENCE</scope>
    <source>
        <strain evidence="4">HF-4214</strain>
    </source>
</reference>
<evidence type="ECO:0000259" key="3">
    <source>
        <dbReference type="PROSITE" id="PS50937"/>
    </source>
</evidence>
<reference evidence="5 7" key="3">
    <citation type="submission" date="2020-10" db="EMBL/GenBank/DDBJ databases">
        <title>Eggerthella sp. nov., isolated from human feces.</title>
        <authorList>
            <person name="Yajun G."/>
        </authorList>
    </citation>
    <scope>NUCLEOTIDE SEQUENCE [LARGE SCALE GENOMIC DNA]</scope>
    <source>
        <strain evidence="5 7">HF-1101</strain>
    </source>
</reference>
<organism evidence="4 6">
    <name type="scientific">Eggerthella guodeyinii</name>
    <dbReference type="NCBI Taxonomy" id="2690837"/>
    <lineage>
        <taxon>Bacteria</taxon>
        <taxon>Bacillati</taxon>
        <taxon>Actinomycetota</taxon>
        <taxon>Coriobacteriia</taxon>
        <taxon>Eggerthellales</taxon>
        <taxon>Eggerthellaceae</taxon>
        <taxon>Eggerthella</taxon>
    </lineage>
</organism>
<dbReference type="Pfam" id="PF13411">
    <property type="entry name" value="MerR_1"/>
    <property type="match status" value="1"/>
</dbReference>
<evidence type="ECO:0000313" key="7">
    <source>
        <dbReference type="Proteomes" id="UP000478463"/>
    </source>
</evidence>
<dbReference type="RefSeq" id="WP_154334046.1">
    <property type="nucleotide sequence ID" value="NZ_CP063310.1"/>
</dbReference>
<dbReference type="CDD" id="cd01109">
    <property type="entry name" value="HTH_YyaN"/>
    <property type="match status" value="1"/>
</dbReference>
<dbReference type="PROSITE" id="PS50937">
    <property type="entry name" value="HTH_MERR_2"/>
    <property type="match status" value="1"/>
</dbReference>
<sequence>MKIAEVSKEYGLSADTLRYYERIGLLPNVTRTASGIRDYSEQDCMRVQFVKCMRGASVSIEALIEYMALLEEGDETLEARKALLEEQRDLVQARIAEMQAGLDRLNYKIDNYEQTIRKTEKKLRG</sequence>
<feature type="domain" description="HTH merR-type" evidence="3">
    <location>
        <begin position="1"/>
        <end position="69"/>
    </location>
</feature>
<evidence type="ECO:0000256" key="2">
    <source>
        <dbReference type="SAM" id="Coils"/>
    </source>
</evidence>
<dbReference type="EMBL" id="VTFY01000009">
    <property type="protein sequence ID" value="MRX83233.1"/>
    <property type="molecule type" value="Genomic_DNA"/>
</dbReference>
<dbReference type="Proteomes" id="UP000478463">
    <property type="component" value="Chromosome"/>
</dbReference>
<dbReference type="Gene3D" id="1.10.1660.10">
    <property type="match status" value="1"/>
</dbReference>
<reference evidence="6" key="1">
    <citation type="submission" date="2019-08" db="EMBL/GenBank/DDBJ databases">
        <title>Arthrobacter sp. nov., isolated from plateau pika and Tibetan wild ass.</title>
        <authorList>
            <person name="Ge Y."/>
        </authorList>
    </citation>
    <scope>NUCLEOTIDE SEQUENCE [LARGE SCALE GENOMIC DNA]</scope>
    <source>
        <strain evidence="6">HF-4214</strain>
    </source>
</reference>
<evidence type="ECO:0000313" key="6">
    <source>
        <dbReference type="Proteomes" id="UP000438093"/>
    </source>
</evidence>
<dbReference type="PANTHER" id="PTHR30204:SF98">
    <property type="entry name" value="HTH-TYPE TRANSCRIPTIONAL REGULATOR ADHR"/>
    <property type="match status" value="1"/>
</dbReference>
<dbReference type="PRINTS" id="PR00040">
    <property type="entry name" value="HTHMERR"/>
</dbReference>
<dbReference type="SMART" id="SM00422">
    <property type="entry name" value="HTH_MERR"/>
    <property type="match status" value="1"/>
</dbReference>
<keyword evidence="6" id="KW-1185">Reference proteome</keyword>
<evidence type="ECO:0000313" key="5">
    <source>
        <dbReference type="EMBL" id="QOS69580.1"/>
    </source>
</evidence>
<dbReference type="KEGG" id="egd:GS424_007015"/>
<dbReference type="Proteomes" id="UP000438093">
    <property type="component" value="Unassembled WGS sequence"/>
</dbReference>
<dbReference type="InterPro" id="IPR000551">
    <property type="entry name" value="MerR-type_HTH_dom"/>
</dbReference>
<dbReference type="EMBL" id="CP063310">
    <property type="protein sequence ID" value="QOS69580.1"/>
    <property type="molecule type" value="Genomic_DNA"/>
</dbReference>
<name>A0A6N7RPD2_9ACTN</name>
<dbReference type="InterPro" id="IPR047057">
    <property type="entry name" value="MerR_fam"/>
</dbReference>
<feature type="coiled-coil region" evidence="2">
    <location>
        <begin position="67"/>
        <end position="122"/>
    </location>
</feature>
<accession>A0A6N7RPD2</accession>
<dbReference type="GO" id="GO:0003677">
    <property type="term" value="F:DNA binding"/>
    <property type="evidence" value="ECO:0007669"/>
    <property type="project" value="UniProtKB-KW"/>
</dbReference>
<evidence type="ECO:0000256" key="1">
    <source>
        <dbReference type="ARBA" id="ARBA00023125"/>
    </source>
</evidence>
<gene>
    <name evidence="4" type="ORF">GJG86_12120</name>
    <name evidence="5" type="ORF">GS424_007015</name>
</gene>
<keyword evidence="2" id="KW-0175">Coiled coil</keyword>
<proteinExistence type="predicted"/>
<accession>A0A6L7IQQ1</accession>
<protein>
    <submittedName>
        <fullName evidence="4">MerR family DNA-binding transcriptional regulator</fullName>
    </submittedName>
    <submittedName>
        <fullName evidence="5">MerR family transcriptional regulator</fullName>
    </submittedName>
</protein>
<dbReference type="AlphaFoldDB" id="A0A6N7RPD2"/>
<dbReference type="InterPro" id="IPR009061">
    <property type="entry name" value="DNA-bd_dom_put_sf"/>
</dbReference>
<dbReference type="GO" id="GO:0003700">
    <property type="term" value="F:DNA-binding transcription factor activity"/>
    <property type="evidence" value="ECO:0007669"/>
    <property type="project" value="InterPro"/>
</dbReference>
<dbReference type="SUPFAM" id="SSF46955">
    <property type="entry name" value="Putative DNA-binding domain"/>
    <property type="match status" value="1"/>
</dbReference>